<accession>A0A1M6RE65</accession>
<feature type="transmembrane region" description="Helical" evidence="11">
    <location>
        <begin position="25"/>
        <end position="49"/>
    </location>
</feature>
<evidence type="ECO:0000256" key="11">
    <source>
        <dbReference type="SAM" id="Phobius"/>
    </source>
</evidence>
<evidence type="ECO:0000256" key="7">
    <source>
        <dbReference type="ARBA" id="ARBA00022989"/>
    </source>
</evidence>
<dbReference type="Pfam" id="PF02687">
    <property type="entry name" value="FtsX"/>
    <property type="match status" value="1"/>
</dbReference>
<dbReference type="AlphaFoldDB" id="A0A1M6RE65"/>
<dbReference type="Proteomes" id="UP000184130">
    <property type="component" value="Unassembled WGS sequence"/>
</dbReference>
<sequence length="304" mass="34372">MQPNSNFYVRKLMKRRKKYAGNRRGVQLVTLCISTAMVLVLLGLVVFSVQTSRNLSQWVKENLTVTVMLSDDVSVNGAKLLCRDLYHRPYSRNIDYISKEQALKEQTEAMGSDPSEFLGVNPFPATLELQLKSDYANRDSLKWIAKELQKNPKITDVAYQVDLMDSVNRNLTKLNLLLLGLAVLLTFVSFSLINNTVRLSVYSRRFLIHTMKLVGASWSFIRKPFMNQALFVGVIAALLAIAVLGGLFYGLYYYEPNIITVITWRELTITAVAVLLFGIIITAACSYISVNKFLRMSAGELYKI</sequence>
<dbReference type="Gene3D" id="3.30.70.3040">
    <property type="match status" value="1"/>
</dbReference>
<evidence type="ECO:0000256" key="9">
    <source>
        <dbReference type="ARBA" id="ARBA00023306"/>
    </source>
</evidence>
<dbReference type="InterPro" id="IPR040690">
    <property type="entry name" value="FtsX_ECD"/>
</dbReference>
<evidence type="ECO:0000256" key="4">
    <source>
        <dbReference type="ARBA" id="ARBA00022475"/>
    </source>
</evidence>
<name>A0A1M6RE65_XYLRU</name>
<evidence type="ECO:0000256" key="5">
    <source>
        <dbReference type="ARBA" id="ARBA00022618"/>
    </source>
</evidence>
<feature type="domain" description="FtsX extracellular" evidence="13">
    <location>
        <begin position="64"/>
        <end position="157"/>
    </location>
</feature>
<keyword evidence="5 10" id="KW-0132">Cell division</keyword>
<keyword evidence="8 10" id="KW-0472">Membrane</keyword>
<dbReference type="Pfam" id="PF18075">
    <property type="entry name" value="FtsX_ECD"/>
    <property type="match status" value="1"/>
</dbReference>
<proteinExistence type="inferred from homology"/>
<comment type="similarity">
    <text evidence="2 10">Belongs to the ABC-4 integral membrane protein family. FtsX subfamily.</text>
</comment>
<dbReference type="PANTHER" id="PTHR47755:SF1">
    <property type="entry name" value="CELL DIVISION PROTEIN FTSX"/>
    <property type="match status" value="1"/>
</dbReference>
<comment type="subcellular location">
    <subcellularLocation>
        <location evidence="1">Cell membrane</location>
        <topology evidence="1">Multi-pass membrane protein</topology>
    </subcellularLocation>
</comment>
<gene>
    <name evidence="14" type="ORF">SAMN05216463_101229</name>
</gene>
<keyword evidence="4 10" id="KW-1003">Cell membrane</keyword>
<evidence type="ECO:0000256" key="6">
    <source>
        <dbReference type="ARBA" id="ARBA00022692"/>
    </source>
</evidence>
<evidence type="ECO:0000259" key="12">
    <source>
        <dbReference type="Pfam" id="PF02687"/>
    </source>
</evidence>
<dbReference type="EMBL" id="FRBD01000001">
    <property type="protein sequence ID" value="SHK30781.1"/>
    <property type="molecule type" value="Genomic_DNA"/>
</dbReference>
<feature type="domain" description="ABC3 transporter permease C-terminal" evidence="12">
    <location>
        <begin position="181"/>
        <end position="297"/>
    </location>
</feature>
<keyword evidence="7 11" id="KW-1133">Transmembrane helix</keyword>
<feature type="transmembrane region" description="Helical" evidence="11">
    <location>
        <begin position="176"/>
        <end position="197"/>
    </location>
</feature>
<dbReference type="InterPro" id="IPR004513">
    <property type="entry name" value="FtsX"/>
</dbReference>
<organism evidence="14 15">
    <name type="scientific">Xylanibacter ruminicola</name>
    <name type="common">Prevotella ruminicola</name>
    <dbReference type="NCBI Taxonomy" id="839"/>
    <lineage>
        <taxon>Bacteria</taxon>
        <taxon>Pseudomonadati</taxon>
        <taxon>Bacteroidota</taxon>
        <taxon>Bacteroidia</taxon>
        <taxon>Bacteroidales</taxon>
        <taxon>Prevotellaceae</taxon>
        <taxon>Xylanibacter</taxon>
    </lineage>
</organism>
<evidence type="ECO:0000259" key="13">
    <source>
        <dbReference type="Pfam" id="PF18075"/>
    </source>
</evidence>
<reference evidence="14 15" key="1">
    <citation type="submission" date="2016-11" db="EMBL/GenBank/DDBJ databases">
        <authorList>
            <person name="Jaros S."/>
            <person name="Januszkiewicz K."/>
            <person name="Wedrychowicz H."/>
        </authorList>
    </citation>
    <scope>NUCLEOTIDE SEQUENCE [LARGE SCALE GENOMIC DNA]</scope>
    <source>
        <strain evidence="14 15">KHT3</strain>
    </source>
</reference>
<feature type="transmembrane region" description="Helical" evidence="11">
    <location>
        <begin position="229"/>
        <end position="249"/>
    </location>
</feature>
<dbReference type="PIRSF" id="PIRSF003097">
    <property type="entry name" value="FtsX"/>
    <property type="match status" value="1"/>
</dbReference>
<dbReference type="InterPro" id="IPR003838">
    <property type="entry name" value="ABC3_permease_C"/>
</dbReference>
<evidence type="ECO:0000256" key="1">
    <source>
        <dbReference type="ARBA" id="ARBA00004651"/>
    </source>
</evidence>
<dbReference type="PANTHER" id="PTHR47755">
    <property type="entry name" value="CELL DIVISION PROTEIN FTSX"/>
    <property type="match status" value="1"/>
</dbReference>
<dbReference type="GO" id="GO:0005886">
    <property type="term" value="C:plasma membrane"/>
    <property type="evidence" value="ECO:0007669"/>
    <property type="project" value="UniProtKB-SubCell"/>
</dbReference>
<feature type="transmembrane region" description="Helical" evidence="11">
    <location>
        <begin position="269"/>
        <end position="290"/>
    </location>
</feature>
<keyword evidence="6 11" id="KW-0812">Transmembrane</keyword>
<keyword evidence="9 10" id="KW-0131">Cell cycle</keyword>
<protein>
    <recommendedName>
        <fullName evidence="3 10">Cell division protein FtsX</fullName>
    </recommendedName>
</protein>
<evidence type="ECO:0000256" key="8">
    <source>
        <dbReference type="ARBA" id="ARBA00023136"/>
    </source>
</evidence>
<dbReference type="GO" id="GO:0051301">
    <property type="term" value="P:cell division"/>
    <property type="evidence" value="ECO:0007669"/>
    <property type="project" value="UniProtKB-KW"/>
</dbReference>
<evidence type="ECO:0000313" key="14">
    <source>
        <dbReference type="EMBL" id="SHK30781.1"/>
    </source>
</evidence>
<evidence type="ECO:0000313" key="15">
    <source>
        <dbReference type="Proteomes" id="UP000184130"/>
    </source>
</evidence>
<evidence type="ECO:0000256" key="10">
    <source>
        <dbReference type="PIRNR" id="PIRNR003097"/>
    </source>
</evidence>
<evidence type="ECO:0000256" key="2">
    <source>
        <dbReference type="ARBA" id="ARBA00007379"/>
    </source>
</evidence>
<evidence type="ECO:0000256" key="3">
    <source>
        <dbReference type="ARBA" id="ARBA00021907"/>
    </source>
</evidence>